<evidence type="ECO:0000256" key="8">
    <source>
        <dbReference type="ARBA" id="ARBA00022989"/>
    </source>
</evidence>
<keyword evidence="3 10" id="KW-0813">Transport</keyword>
<dbReference type="InterPro" id="IPR045584">
    <property type="entry name" value="Pilin-like"/>
</dbReference>
<dbReference type="EMBL" id="JAVDDT010000002">
    <property type="protein sequence ID" value="MDQ2069247.1"/>
    <property type="molecule type" value="Genomic_DNA"/>
</dbReference>
<gene>
    <name evidence="13" type="primary">gspK</name>
    <name evidence="13" type="ORF">RBH19_05135</name>
</gene>
<evidence type="ECO:0000256" key="10">
    <source>
        <dbReference type="PIRNR" id="PIRNR002786"/>
    </source>
</evidence>
<dbReference type="PIRSF" id="PIRSF002786">
    <property type="entry name" value="XcpX"/>
    <property type="match status" value="1"/>
</dbReference>
<keyword evidence="8" id="KW-1133">Transmembrane helix</keyword>
<name>A0ABU0W5E9_9GAMM</name>
<evidence type="ECO:0000256" key="1">
    <source>
        <dbReference type="ARBA" id="ARBA00004533"/>
    </source>
</evidence>
<evidence type="ECO:0000313" key="14">
    <source>
        <dbReference type="Proteomes" id="UP001239019"/>
    </source>
</evidence>
<dbReference type="PANTHER" id="PTHR38831:SF1">
    <property type="entry name" value="TYPE II SECRETION SYSTEM PROTEIN K-RELATED"/>
    <property type="match status" value="1"/>
</dbReference>
<dbReference type="SUPFAM" id="SSF54523">
    <property type="entry name" value="Pili subunits"/>
    <property type="match status" value="1"/>
</dbReference>
<dbReference type="InterPro" id="IPR038072">
    <property type="entry name" value="GspK_central_sf"/>
</dbReference>
<evidence type="ECO:0000256" key="4">
    <source>
        <dbReference type="ARBA" id="ARBA00022475"/>
    </source>
</evidence>
<evidence type="ECO:0000256" key="5">
    <source>
        <dbReference type="ARBA" id="ARBA00022519"/>
    </source>
</evidence>
<dbReference type="InterPro" id="IPR049179">
    <property type="entry name" value="T2SSK_SAM-like_2nd"/>
</dbReference>
<evidence type="ECO:0000256" key="2">
    <source>
        <dbReference type="ARBA" id="ARBA00007246"/>
    </source>
</evidence>
<feature type="domain" description="T2SS protein K second SAM-like" evidence="11">
    <location>
        <begin position="213"/>
        <end position="255"/>
    </location>
</feature>
<sequence length="309" mass="34546">MRVSVHRQRGVALITALVVVALAAVIATDLLWRTFLDQRRTETVVHGNQARQYLRGGEDWAAHILRRDREETESDNLAQPWAQQMPPLPVDGGQILGRLEDQQGLFNLNNLITPEGQVNRPAVDQFRRLLMLLEIDPDAADAVLDWMDPDQEPRLRGAEDGFYLGLSPAYRTADQAIQAVSELRLVEGFRDPEIFERIEPYLVALPSAVLTPINVNTAPPPVLASLAEEFRIEEAEALSMLQEEGGFENVGDFHEAFGRTVEVDVDVRSYFFRLTIRADIGTASTTMYSLLFRDENGATSAISRTYGAL</sequence>
<keyword evidence="9 10" id="KW-0472">Membrane</keyword>
<dbReference type="Pfam" id="PF03934">
    <property type="entry name" value="T2SSK"/>
    <property type="match status" value="1"/>
</dbReference>
<dbReference type="Pfam" id="PF21687">
    <property type="entry name" value="T2SSK_1st"/>
    <property type="match status" value="1"/>
</dbReference>
<dbReference type="InterPro" id="IPR005628">
    <property type="entry name" value="GspK"/>
</dbReference>
<proteinExistence type="inferred from homology"/>
<feature type="domain" description="T2SS protein K first SAM-like" evidence="12">
    <location>
        <begin position="104"/>
        <end position="206"/>
    </location>
</feature>
<comment type="similarity">
    <text evidence="2 10">Belongs to the GSP K family.</text>
</comment>
<accession>A0ABU0W5E9</accession>
<dbReference type="Gene3D" id="3.30.1300.30">
    <property type="entry name" value="GSPII I/J protein-like"/>
    <property type="match status" value="1"/>
</dbReference>
<organism evidence="13 14">
    <name type="scientific">Natronospira bacteriovora</name>
    <dbReference type="NCBI Taxonomy" id="3069753"/>
    <lineage>
        <taxon>Bacteria</taxon>
        <taxon>Pseudomonadati</taxon>
        <taxon>Pseudomonadota</taxon>
        <taxon>Gammaproteobacteria</taxon>
        <taxon>Natronospirales</taxon>
        <taxon>Natronospiraceae</taxon>
        <taxon>Natronospira</taxon>
    </lineage>
</organism>
<dbReference type="SUPFAM" id="SSF158544">
    <property type="entry name" value="GspK insert domain-like"/>
    <property type="match status" value="1"/>
</dbReference>
<dbReference type="InterPro" id="IPR049031">
    <property type="entry name" value="T2SSK_SAM-like_1st"/>
</dbReference>
<dbReference type="Proteomes" id="UP001239019">
    <property type="component" value="Unassembled WGS sequence"/>
</dbReference>
<keyword evidence="6" id="KW-0812">Transmembrane</keyword>
<dbReference type="Gene3D" id="1.10.40.60">
    <property type="entry name" value="EpsJ-like"/>
    <property type="match status" value="2"/>
</dbReference>
<dbReference type="RefSeq" id="WP_306727733.1">
    <property type="nucleotide sequence ID" value="NZ_JAVDDT010000002.1"/>
</dbReference>
<evidence type="ECO:0000259" key="11">
    <source>
        <dbReference type="Pfam" id="PF03934"/>
    </source>
</evidence>
<keyword evidence="4 10" id="KW-1003">Cell membrane</keyword>
<comment type="caution">
    <text evidence="13">The sequence shown here is derived from an EMBL/GenBank/DDBJ whole genome shotgun (WGS) entry which is preliminary data.</text>
</comment>
<dbReference type="NCBIfam" id="NF037980">
    <property type="entry name" value="T2SS_GspK"/>
    <property type="match status" value="1"/>
</dbReference>
<comment type="subcellular location">
    <subcellularLocation>
        <location evidence="1 10">Cell inner membrane</location>
    </subcellularLocation>
</comment>
<evidence type="ECO:0000256" key="3">
    <source>
        <dbReference type="ARBA" id="ARBA00022448"/>
    </source>
</evidence>
<evidence type="ECO:0000256" key="7">
    <source>
        <dbReference type="ARBA" id="ARBA00022927"/>
    </source>
</evidence>
<dbReference type="PANTHER" id="PTHR38831">
    <property type="entry name" value="TYPE II SECRETION SYSTEM PROTEIN K"/>
    <property type="match status" value="1"/>
</dbReference>
<keyword evidence="14" id="KW-1185">Reference proteome</keyword>
<evidence type="ECO:0000259" key="12">
    <source>
        <dbReference type="Pfam" id="PF21687"/>
    </source>
</evidence>
<keyword evidence="7" id="KW-0653">Protein transport</keyword>
<protein>
    <recommendedName>
        <fullName evidence="10">Type II secretion system protein K</fullName>
    </recommendedName>
</protein>
<evidence type="ECO:0000313" key="13">
    <source>
        <dbReference type="EMBL" id="MDQ2069247.1"/>
    </source>
</evidence>
<evidence type="ECO:0000256" key="9">
    <source>
        <dbReference type="ARBA" id="ARBA00023136"/>
    </source>
</evidence>
<reference evidence="13 14" key="1">
    <citation type="submission" date="2023-08" db="EMBL/GenBank/DDBJ databases">
        <title>Whole-genome sequencing of halo(alkali)philic microorganisms from hypersaline lakes.</title>
        <authorList>
            <person name="Sorokin D.Y."/>
            <person name="Abbas B."/>
            <person name="Merkel A.Y."/>
        </authorList>
    </citation>
    <scope>NUCLEOTIDE SEQUENCE [LARGE SCALE GENOMIC DNA]</scope>
    <source>
        <strain evidence="13 14">AB-CW4</strain>
    </source>
</reference>
<keyword evidence="5 10" id="KW-0997">Cell inner membrane</keyword>
<evidence type="ECO:0000256" key="6">
    <source>
        <dbReference type="ARBA" id="ARBA00022692"/>
    </source>
</evidence>